<dbReference type="AlphaFoldDB" id="A0A6J6E8N8"/>
<organism evidence="1">
    <name type="scientific">freshwater metagenome</name>
    <dbReference type="NCBI Taxonomy" id="449393"/>
    <lineage>
        <taxon>unclassified sequences</taxon>
        <taxon>metagenomes</taxon>
        <taxon>ecological metagenomes</taxon>
    </lineage>
</organism>
<proteinExistence type="predicted"/>
<protein>
    <submittedName>
        <fullName evidence="1">Unannotated protein</fullName>
    </submittedName>
</protein>
<dbReference type="EMBL" id="CAEZTQ010000050">
    <property type="protein sequence ID" value="CAB4569698.1"/>
    <property type="molecule type" value="Genomic_DNA"/>
</dbReference>
<reference evidence="1" key="1">
    <citation type="submission" date="2020-05" db="EMBL/GenBank/DDBJ databases">
        <authorList>
            <person name="Chiriac C."/>
            <person name="Salcher M."/>
            <person name="Ghai R."/>
            <person name="Kavagutti S V."/>
        </authorList>
    </citation>
    <scope>NUCLEOTIDE SEQUENCE</scope>
</reference>
<evidence type="ECO:0000313" key="1">
    <source>
        <dbReference type="EMBL" id="CAB4569698.1"/>
    </source>
</evidence>
<gene>
    <name evidence="1" type="ORF">UFOPK1704_00367</name>
</gene>
<sequence>MWVRSANNISRNQLLTRGFHLAASGVALRHQWWIVEIPSASRSWGQRSVVRPRRPVMVASAPTAKSTTAHASIDELVVPVVGSVPAPDTTGGAVVVDAGALVVDAGAVVVEVVTVNAVCPLTTHSGWYSDAHVIFTLIARVTVPTSLTCILAKLGYEWRFNEARSRVPFAPKFCGLSPEMAAPRESTNSTVPEVKLPTVGFTSANCFHDVAAQRDALSRKLLIGSTNPFAPQAPPVCESKF</sequence>
<accession>A0A6J6E8N8</accession>
<name>A0A6J6E8N8_9ZZZZ</name>